<keyword evidence="3" id="KW-1185">Reference proteome</keyword>
<comment type="caution">
    <text evidence="2">The sequence shown here is derived from an EMBL/GenBank/DDBJ whole genome shotgun (WGS) entry which is preliminary data.</text>
</comment>
<dbReference type="Proteomes" id="UP000054937">
    <property type="component" value="Unassembled WGS sequence"/>
</dbReference>
<feature type="region of interest" description="Disordered" evidence="1">
    <location>
        <begin position="834"/>
        <end position="857"/>
    </location>
</feature>
<gene>
    <name evidence="2" type="ORF">PPERSA_09364</name>
</gene>
<dbReference type="AlphaFoldDB" id="A0A0V0QY71"/>
<accession>A0A0V0QY71</accession>
<feature type="compositionally biased region" description="Low complexity" evidence="1">
    <location>
        <begin position="848"/>
        <end position="857"/>
    </location>
</feature>
<proteinExistence type="predicted"/>
<evidence type="ECO:0000313" key="2">
    <source>
        <dbReference type="EMBL" id="KRX07150.1"/>
    </source>
</evidence>
<evidence type="ECO:0000256" key="1">
    <source>
        <dbReference type="SAM" id="MobiDB-lite"/>
    </source>
</evidence>
<organism evidence="2 3">
    <name type="scientific">Pseudocohnilembus persalinus</name>
    <name type="common">Ciliate</name>
    <dbReference type="NCBI Taxonomy" id="266149"/>
    <lineage>
        <taxon>Eukaryota</taxon>
        <taxon>Sar</taxon>
        <taxon>Alveolata</taxon>
        <taxon>Ciliophora</taxon>
        <taxon>Intramacronucleata</taxon>
        <taxon>Oligohymenophorea</taxon>
        <taxon>Scuticociliatia</taxon>
        <taxon>Philasterida</taxon>
        <taxon>Pseudocohnilembidae</taxon>
        <taxon>Pseudocohnilembus</taxon>
    </lineage>
</organism>
<dbReference type="EMBL" id="LDAU01000087">
    <property type="protein sequence ID" value="KRX07150.1"/>
    <property type="molecule type" value="Genomic_DNA"/>
</dbReference>
<dbReference type="InParanoid" id="A0A0V0QY71"/>
<reference evidence="2 3" key="1">
    <citation type="journal article" date="2015" name="Sci. Rep.">
        <title>Genome of the facultative scuticociliatosis pathogen Pseudocohnilembus persalinus provides insight into its virulence through horizontal gene transfer.</title>
        <authorList>
            <person name="Xiong J."/>
            <person name="Wang G."/>
            <person name="Cheng J."/>
            <person name="Tian M."/>
            <person name="Pan X."/>
            <person name="Warren A."/>
            <person name="Jiang C."/>
            <person name="Yuan D."/>
            <person name="Miao W."/>
        </authorList>
    </citation>
    <scope>NUCLEOTIDE SEQUENCE [LARGE SCALE GENOMIC DNA]</scope>
    <source>
        <strain evidence="2">36N120E</strain>
    </source>
</reference>
<protein>
    <submittedName>
        <fullName evidence="2">Uncharacterized protein</fullName>
    </submittedName>
</protein>
<sequence length="945" mass="113618">MSIFQTYKSPVESELLNHERFWSKHMSNLKEKTIIKKKIWYGDIFPEHKTGFENKKQTQFNLTNLVRSIKDAEIIKEGEPGYLEIIGNKPPIKYTDGVFYNGKEKAELQPHLQKPFIYAKKIYDKKTFEQLQHEDNKNYNEEQKEQQYQQQDDFQTGNRFFDRIYQTSNFERKQKIVKKPLFWNKSTNTQSLQVMDKVYDKYRFSYNPREYAETMGNLINKMNSLKNQEERQEFQAALIRQQDEIQRFLLQVRKLIKYEKYTNKTSFRFTQTNFLSQPNLQDIWKTYLQDKQLSLNKTNRTEHILVTQQEFIDFILSIGWPEQDEELIQKFFNCVYDEIIFKNANIREFVQLKLAKKPIPALISMRAFFWNFNKLIREKKKIQQQYSHIKSKQVNVNIKELLKPWKYQFSKYKANMKSLEPEQNSVIQIVSELDNDLSTQIKEIIEKRDYLIQLQRVISNNIYKVLTQEILEFQSINDHFVAKILKYSRQMSLLQEFVEGFKQYQERNFMNNEDVNLTNFTLVDFAEYIRREPYDREEFLIKNENEILRLSYIIYSLIKLTFDYSDVLDQEAAIQLQNGVESNEEQQNKDQLKEHEIVFLNRIQQILNLNSIPKEFTRKFLFSEKILAITRKTCEQGKQQADQYQQGPVDEALFIFTKEAEKLQDILYQWKYPNFDENSDQEDENNENQQDKQLAEMELNPQNQNYTIPDNEGKIINVLDAVQKSHKSVQIQDIQKQQDIKNENKIQQSFYQRKELGKENNINSQMGNLDIQENNVNDNEKNIHYENINQERQAHQEIFDDDLSETIKQGQCIQNVMNKKENSYTNKQQNKNLEDHRNRNNNQHLESNQPNNNIGNININKNEIQQERLYNDQKDEKIQYDNEYDLERYLMTKNYDPYKKVINSSFSTQITNIQNENDLLNNTYTKENSLYNNLINSQNIFVERK</sequence>
<name>A0A0V0QY71_PSEPJ</name>
<evidence type="ECO:0000313" key="3">
    <source>
        <dbReference type="Proteomes" id="UP000054937"/>
    </source>
</evidence>